<keyword evidence="1" id="KW-0472">Membrane</keyword>
<sequence length="331" mass="37477">MPTSRFSFSLAFEIIFIYQSFTFSAIIPAIKYFGSTDNYNTKTTERLHIDFAKDAYRTSNRKDEYAQMTRWVERRKKIAYHTNYIAWTLEALANSSQVSIPLHPLSLILIFLELSVLMRSSFSPRVTRFLTAKAVSLLKLEDPSFRGYGAVGFTQALRRLTNMHNSSSCHFGMFLSGIKSYSRIRTYLRARPLIPSLLTHEGTNYNSEDQVTRVSHFDMTLISVKEASDSPVQGSEGFGQSSHCLIKTWIPYIHQQIQKMLLPADLRSTSCSSSGAPSLHVTQKLIPASTVPDDKLHQTERLLPPLYLWTDHYPKWGGAVPSLGMEMGDSA</sequence>
<evidence type="ECO:0000256" key="1">
    <source>
        <dbReference type="SAM" id="Phobius"/>
    </source>
</evidence>
<comment type="caution">
    <text evidence="2">The sequence shown here is derived from an EMBL/GenBank/DDBJ whole genome shotgun (WGS) entry which is preliminary data.</text>
</comment>
<gene>
    <name evidence="2" type="ORF">AAF712_005684</name>
</gene>
<keyword evidence="1" id="KW-1133">Transmembrane helix</keyword>
<keyword evidence="3" id="KW-1185">Reference proteome</keyword>
<accession>A0ABR3A0A6</accession>
<protein>
    <submittedName>
        <fullName evidence="2">Uncharacterized protein</fullName>
    </submittedName>
</protein>
<dbReference type="EMBL" id="JBBXMP010000027">
    <property type="protein sequence ID" value="KAL0067286.1"/>
    <property type="molecule type" value="Genomic_DNA"/>
</dbReference>
<organism evidence="2 3">
    <name type="scientific">Marasmius tenuissimus</name>
    <dbReference type="NCBI Taxonomy" id="585030"/>
    <lineage>
        <taxon>Eukaryota</taxon>
        <taxon>Fungi</taxon>
        <taxon>Dikarya</taxon>
        <taxon>Basidiomycota</taxon>
        <taxon>Agaricomycotina</taxon>
        <taxon>Agaricomycetes</taxon>
        <taxon>Agaricomycetidae</taxon>
        <taxon>Agaricales</taxon>
        <taxon>Marasmiineae</taxon>
        <taxon>Marasmiaceae</taxon>
        <taxon>Marasmius</taxon>
    </lineage>
</organism>
<evidence type="ECO:0000313" key="2">
    <source>
        <dbReference type="EMBL" id="KAL0067286.1"/>
    </source>
</evidence>
<name>A0ABR3A0A6_9AGAR</name>
<evidence type="ECO:0000313" key="3">
    <source>
        <dbReference type="Proteomes" id="UP001437256"/>
    </source>
</evidence>
<reference evidence="2 3" key="1">
    <citation type="submission" date="2024-05" db="EMBL/GenBank/DDBJ databases">
        <title>A draft genome resource for the thread blight pathogen Marasmius tenuissimus strain MS-2.</title>
        <authorList>
            <person name="Yulfo-Soto G.E."/>
            <person name="Baruah I.K."/>
            <person name="Amoako-Attah I."/>
            <person name="Bukari Y."/>
            <person name="Meinhardt L.W."/>
            <person name="Bailey B.A."/>
            <person name="Cohen S.P."/>
        </authorList>
    </citation>
    <scope>NUCLEOTIDE SEQUENCE [LARGE SCALE GENOMIC DNA]</scope>
    <source>
        <strain evidence="2 3">MS-2</strain>
    </source>
</reference>
<feature type="transmembrane region" description="Helical" evidence="1">
    <location>
        <begin position="7"/>
        <end position="30"/>
    </location>
</feature>
<keyword evidence="1" id="KW-0812">Transmembrane</keyword>
<proteinExistence type="predicted"/>
<dbReference type="Proteomes" id="UP001437256">
    <property type="component" value="Unassembled WGS sequence"/>
</dbReference>